<sequence>MRAILAIVTSLYCTGLVSGTVSVDTVIAETTAADSAIAGANAFDTTAADSASAVAMARNSMALSFTFMIPSIREFRELRSPAQNKSMASFIQDAETKFDNNDICWPLGIQYRRALSAVVTAGAGAAVAWTSNANSWTPRDDDSLHSGAYVNTYALRTVQMNVEALFTVNRALVTVQNFDRLYVGFAGRYYPYAGLRTERTDLGKKIDSRGQGWGGAVFLGIERQVGKASSFAGEAGWSMDVFEGFSGNNRRVTNADLYAGGDSRPFSCTVKSLWFRFFLARSF</sequence>
<evidence type="ECO:0000313" key="2">
    <source>
        <dbReference type="Proteomes" id="UP000179243"/>
    </source>
</evidence>
<organism evidence="1 2">
    <name type="scientific">Candidatus Raymondbacteria bacterium RIFOXYD12_FULL_49_13</name>
    <dbReference type="NCBI Taxonomy" id="1817890"/>
    <lineage>
        <taxon>Bacteria</taxon>
        <taxon>Raymondiibacteriota</taxon>
    </lineage>
</organism>
<accession>A0A1F7F088</accession>
<proteinExistence type="predicted"/>
<name>A0A1F7F088_UNCRA</name>
<dbReference type="AlphaFoldDB" id="A0A1F7F088"/>
<gene>
    <name evidence="1" type="ORF">A2519_22310</name>
</gene>
<protein>
    <submittedName>
        <fullName evidence="1">Uncharacterized protein</fullName>
    </submittedName>
</protein>
<dbReference type="EMBL" id="MFYX01000155">
    <property type="protein sequence ID" value="OGK00064.1"/>
    <property type="molecule type" value="Genomic_DNA"/>
</dbReference>
<evidence type="ECO:0000313" key="1">
    <source>
        <dbReference type="EMBL" id="OGK00064.1"/>
    </source>
</evidence>
<dbReference type="Proteomes" id="UP000179243">
    <property type="component" value="Unassembled WGS sequence"/>
</dbReference>
<reference evidence="1 2" key="1">
    <citation type="journal article" date="2016" name="Nat. Commun.">
        <title>Thousands of microbial genomes shed light on interconnected biogeochemical processes in an aquifer system.</title>
        <authorList>
            <person name="Anantharaman K."/>
            <person name="Brown C.T."/>
            <person name="Hug L.A."/>
            <person name="Sharon I."/>
            <person name="Castelle C.J."/>
            <person name="Probst A.J."/>
            <person name="Thomas B.C."/>
            <person name="Singh A."/>
            <person name="Wilkins M.J."/>
            <person name="Karaoz U."/>
            <person name="Brodie E.L."/>
            <person name="Williams K.H."/>
            <person name="Hubbard S.S."/>
            <person name="Banfield J.F."/>
        </authorList>
    </citation>
    <scope>NUCLEOTIDE SEQUENCE [LARGE SCALE GENOMIC DNA]</scope>
</reference>
<comment type="caution">
    <text evidence="1">The sequence shown here is derived from an EMBL/GenBank/DDBJ whole genome shotgun (WGS) entry which is preliminary data.</text>
</comment>